<keyword evidence="10" id="KW-1185">Reference proteome</keyword>
<feature type="transmembrane region" description="Helical" evidence="6">
    <location>
        <begin position="837"/>
        <end position="856"/>
    </location>
</feature>
<dbReference type="EMBL" id="FZPD01000005">
    <property type="protein sequence ID" value="SNT29824.1"/>
    <property type="molecule type" value="Genomic_DNA"/>
</dbReference>
<name>A0A239LJS9_EKHLU</name>
<evidence type="ECO:0000256" key="4">
    <source>
        <dbReference type="ARBA" id="ARBA00022989"/>
    </source>
</evidence>
<dbReference type="PANTHER" id="PTHR30572:SF18">
    <property type="entry name" value="ABC-TYPE MACROLIDE FAMILY EXPORT SYSTEM PERMEASE COMPONENT 2"/>
    <property type="match status" value="1"/>
</dbReference>
<gene>
    <name evidence="9" type="ORF">SAMN05421640_3272</name>
</gene>
<dbReference type="GO" id="GO:0005886">
    <property type="term" value="C:plasma membrane"/>
    <property type="evidence" value="ECO:0007669"/>
    <property type="project" value="UniProtKB-SubCell"/>
</dbReference>
<evidence type="ECO:0000256" key="1">
    <source>
        <dbReference type="ARBA" id="ARBA00004651"/>
    </source>
</evidence>
<dbReference type="OrthoDB" id="5933722at2"/>
<evidence type="ECO:0000259" key="8">
    <source>
        <dbReference type="Pfam" id="PF12704"/>
    </source>
</evidence>
<feature type="domain" description="ABC3 transporter permease C-terminal" evidence="7">
    <location>
        <begin position="372"/>
        <end position="488"/>
    </location>
</feature>
<feature type="transmembrane region" description="Helical" evidence="6">
    <location>
        <begin position="460"/>
        <end position="484"/>
    </location>
</feature>
<sequence>MRADKHPPILAQRLLKWHAGKADLEDIQGDLDEVYGLTLEQSGKLKADIIYWVQVLSLLFSYGLKKRKSKAAYSSFYHKNSMTMFKNYLKISLRNLKKQRAFTLINVLGLSIGMSIALLAMAMYVELKQFDNYHPNAEDVYRVTTTVELEGDREKYSSSPPALTYRMDEVIPSIYKSVHIDESFTALIDHHGNNIRTYGYHTEPSFFDVFAFEMESGTPEVLNEPGKVIITKELATKLFGEQEALGKTLMTEEWGQLQVAGVLKAFPKRTHLRFDIITGFALSEKFDANYQTSIWTTFTHSYYYFAIEKGKAEEVQSRMNDIGKAGLIEFQNENREATYHLQSLLDITPGELLNDGIGIQFDMPTMLVFFGISLLILIPACFNYANMSIAIALKRSKEVGIRKVMGSHRKHIINQFLVETTLICLSSLFISAFIFNEIKTGFASMVAGGNALVFDISPTLILVFIGFAVLTGILTGLGPAFFFAKISPIQALRSDASKKVSISGIRKGLMVFQFTLTLGFMIGIGVLLKQYHESRSFQLPFTTEDTFIIYTQGMETELLKTELITDSRIEAVSFSSSIPGTSLYNQVYAHHPENQDSMRFKQVFVDDQFINHMNLELLWGESLTTGANTPEKVVVNEEMIRRLKQMNFTDTLNILLSGGHRAHVVGIIENYNHEPLNESMEPMMLRIDPDQLTYCMVKLPMENKLAASKLLAKHWDQLFPNVPFKATLLETEIDNAYHFFRVGIQIFGFLAILAISISCLGLLGMVIYATENRTKEVAIRKTLGATKRNLYGSLAGLFLKLWAIALLIAIPASYLFYDNVLVSIFNKYGDGVGVLEIFLSISVTLLLGGAAIYWQVNKITRINPATNLRND</sequence>
<reference evidence="9 10" key="1">
    <citation type="submission" date="2017-06" db="EMBL/GenBank/DDBJ databases">
        <authorList>
            <person name="Kim H.J."/>
            <person name="Triplett B.A."/>
        </authorList>
    </citation>
    <scope>NUCLEOTIDE SEQUENCE [LARGE SCALE GENOMIC DNA]</scope>
    <source>
        <strain evidence="9 10">DSM 19307</strain>
    </source>
</reference>
<dbReference type="GO" id="GO:0022857">
    <property type="term" value="F:transmembrane transporter activity"/>
    <property type="evidence" value="ECO:0007669"/>
    <property type="project" value="TreeGrafter"/>
</dbReference>
<dbReference type="AlphaFoldDB" id="A0A239LJS9"/>
<dbReference type="RefSeq" id="WP_089357935.1">
    <property type="nucleotide sequence ID" value="NZ_FZPD01000005.1"/>
</dbReference>
<dbReference type="InterPro" id="IPR025857">
    <property type="entry name" value="MacB_PCD"/>
</dbReference>
<dbReference type="PANTHER" id="PTHR30572">
    <property type="entry name" value="MEMBRANE COMPONENT OF TRANSPORTER-RELATED"/>
    <property type="match status" value="1"/>
</dbReference>
<dbReference type="Pfam" id="PF12704">
    <property type="entry name" value="MacB_PCD"/>
    <property type="match status" value="1"/>
</dbReference>
<evidence type="ECO:0000256" key="6">
    <source>
        <dbReference type="SAM" id="Phobius"/>
    </source>
</evidence>
<feature type="transmembrane region" description="Helical" evidence="6">
    <location>
        <begin position="101"/>
        <end position="125"/>
    </location>
</feature>
<feature type="domain" description="MacB-like periplasmic core" evidence="8">
    <location>
        <begin position="103"/>
        <end position="319"/>
    </location>
</feature>
<organism evidence="9 10">
    <name type="scientific">Ekhidna lutea</name>
    <dbReference type="NCBI Taxonomy" id="447679"/>
    <lineage>
        <taxon>Bacteria</taxon>
        <taxon>Pseudomonadati</taxon>
        <taxon>Bacteroidota</taxon>
        <taxon>Cytophagia</taxon>
        <taxon>Cytophagales</taxon>
        <taxon>Reichenbachiellaceae</taxon>
        <taxon>Ekhidna</taxon>
    </lineage>
</organism>
<proteinExistence type="predicted"/>
<evidence type="ECO:0000259" key="7">
    <source>
        <dbReference type="Pfam" id="PF02687"/>
    </source>
</evidence>
<dbReference type="Pfam" id="PF02687">
    <property type="entry name" value="FtsX"/>
    <property type="match status" value="2"/>
</dbReference>
<evidence type="ECO:0000256" key="5">
    <source>
        <dbReference type="ARBA" id="ARBA00023136"/>
    </source>
</evidence>
<dbReference type="InterPro" id="IPR003838">
    <property type="entry name" value="ABC3_permease_C"/>
</dbReference>
<keyword evidence="3 6" id="KW-0812">Transmembrane</keyword>
<feature type="domain" description="ABC3 transporter permease C-terminal" evidence="7">
    <location>
        <begin position="749"/>
        <end position="864"/>
    </location>
</feature>
<evidence type="ECO:0000256" key="3">
    <source>
        <dbReference type="ARBA" id="ARBA00022692"/>
    </source>
</evidence>
<comment type="subcellular location">
    <subcellularLocation>
        <location evidence="1">Cell membrane</location>
        <topology evidence="1">Multi-pass membrane protein</topology>
    </subcellularLocation>
</comment>
<feature type="transmembrane region" description="Helical" evidence="6">
    <location>
        <begin position="746"/>
        <end position="769"/>
    </location>
</feature>
<feature type="transmembrane region" description="Helical" evidence="6">
    <location>
        <begin position="413"/>
        <end position="435"/>
    </location>
</feature>
<dbReference type="Proteomes" id="UP000198393">
    <property type="component" value="Unassembled WGS sequence"/>
</dbReference>
<keyword evidence="5 6" id="KW-0472">Membrane</keyword>
<evidence type="ECO:0000256" key="2">
    <source>
        <dbReference type="ARBA" id="ARBA00022475"/>
    </source>
</evidence>
<dbReference type="NCBIfam" id="NF038404">
    <property type="entry name" value="perm_prefix_2"/>
    <property type="match status" value="1"/>
</dbReference>
<dbReference type="InterPro" id="IPR050250">
    <property type="entry name" value="Macrolide_Exporter_MacB"/>
</dbReference>
<keyword evidence="4 6" id="KW-1133">Transmembrane helix</keyword>
<evidence type="ECO:0000313" key="9">
    <source>
        <dbReference type="EMBL" id="SNT29824.1"/>
    </source>
</evidence>
<evidence type="ECO:0000313" key="10">
    <source>
        <dbReference type="Proteomes" id="UP000198393"/>
    </source>
</evidence>
<feature type="transmembrane region" description="Helical" evidence="6">
    <location>
        <begin position="508"/>
        <end position="528"/>
    </location>
</feature>
<feature type="transmembrane region" description="Helical" evidence="6">
    <location>
        <begin position="367"/>
        <end position="393"/>
    </location>
</feature>
<accession>A0A239LJS9</accession>
<protein>
    <submittedName>
        <fullName evidence="9">FtsX-like permease family protein</fullName>
    </submittedName>
</protein>
<feature type="transmembrane region" description="Helical" evidence="6">
    <location>
        <begin position="790"/>
        <end position="817"/>
    </location>
</feature>
<dbReference type="InterPro" id="IPR047699">
    <property type="entry name" value="Permease_put_prefix"/>
</dbReference>
<keyword evidence="2" id="KW-1003">Cell membrane</keyword>